<name>A0A0D3KAE0_EMIH1</name>
<evidence type="ECO:0000256" key="1">
    <source>
        <dbReference type="SAM" id="MobiDB-lite"/>
    </source>
</evidence>
<dbReference type="RefSeq" id="XP_005785154.1">
    <property type="nucleotide sequence ID" value="XM_005785097.1"/>
</dbReference>
<feature type="region of interest" description="Disordered" evidence="1">
    <location>
        <begin position="1"/>
        <end position="48"/>
    </location>
</feature>
<reference evidence="3" key="1">
    <citation type="journal article" date="2013" name="Nature">
        <title>Pan genome of the phytoplankton Emiliania underpins its global distribution.</title>
        <authorList>
            <person name="Read B.A."/>
            <person name="Kegel J."/>
            <person name="Klute M.J."/>
            <person name="Kuo A."/>
            <person name="Lefebvre S.C."/>
            <person name="Maumus F."/>
            <person name="Mayer C."/>
            <person name="Miller J."/>
            <person name="Monier A."/>
            <person name="Salamov A."/>
            <person name="Young J."/>
            <person name="Aguilar M."/>
            <person name="Claverie J.M."/>
            <person name="Frickenhaus S."/>
            <person name="Gonzalez K."/>
            <person name="Herman E.K."/>
            <person name="Lin Y.C."/>
            <person name="Napier J."/>
            <person name="Ogata H."/>
            <person name="Sarno A.F."/>
            <person name="Shmutz J."/>
            <person name="Schroeder D."/>
            <person name="de Vargas C."/>
            <person name="Verret F."/>
            <person name="von Dassow P."/>
            <person name="Valentin K."/>
            <person name="Van de Peer Y."/>
            <person name="Wheeler G."/>
            <person name="Dacks J.B."/>
            <person name="Delwiche C.F."/>
            <person name="Dyhrman S.T."/>
            <person name="Glockner G."/>
            <person name="John U."/>
            <person name="Richards T."/>
            <person name="Worden A.Z."/>
            <person name="Zhang X."/>
            <person name="Grigoriev I.V."/>
            <person name="Allen A.E."/>
            <person name="Bidle K."/>
            <person name="Borodovsky M."/>
            <person name="Bowler C."/>
            <person name="Brownlee C."/>
            <person name="Cock J.M."/>
            <person name="Elias M."/>
            <person name="Gladyshev V.N."/>
            <person name="Groth M."/>
            <person name="Guda C."/>
            <person name="Hadaegh A."/>
            <person name="Iglesias-Rodriguez M.D."/>
            <person name="Jenkins J."/>
            <person name="Jones B.M."/>
            <person name="Lawson T."/>
            <person name="Leese F."/>
            <person name="Lindquist E."/>
            <person name="Lobanov A."/>
            <person name="Lomsadze A."/>
            <person name="Malik S.B."/>
            <person name="Marsh M.E."/>
            <person name="Mackinder L."/>
            <person name="Mock T."/>
            <person name="Mueller-Roeber B."/>
            <person name="Pagarete A."/>
            <person name="Parker M."/>
            <person name="Probert I."/>
            <person name="Quesneville H."/>
            <person name="Raines C."/>
            <person name="Rensing S.A."/>
            <person name="Riano-Pachon D.M."/>
            <person name="Richier S."/>
            <person name="Rokitta S."/>
            <person name="Shiraiwa Y."/>
            <person name="Soanes D.M."/>
            <person name="van der Giezen M."/>
            <person name="Wahlund T.M."/>
            <person name="Williams B."/>
            <person name="Wilson W."/>
            <person name="Wolfe G."/>
            <person name="Wurch L.L."/>
        </authorList>
    </citation>
    <scope>NUCLEOTIDE SEQUENCE</scope>
</reference>
<organism evidence="2 3">
    <name type="scientific">Emiliania huxleyi (strain CCMP1516)</name>
    <dbReference type="NCBI Taxonomy" id="280463"/>
    <lineage>
        <taxon>Eukaryota</taxon>
        <taxon>Haptista</taxon>
        <taxon>Haptophyta</taxon>
        <taxon>Prymnesiophyceae</taxon>
        <taxon>Isochrysidales</taxon>
        <taxon>Noelaerhabdaceae</taxon>
        <taxon>Emiliania</taxon>
    </lineage>
</organism>
<sequence length="368" mass="39867">MPLTAKAERRKRRKASEVAAASVEPEVATEAPEPPAEPHNESEMEVEPAAPDQTANRLLLMTAEHEAAVARRLLQQGGRCWLHQLIDDDSEVFESEAKEEMVIVAREVDDYCLMVGDTRPEGIFGSTLAAEAVVAARDFEECVRDGTIVGRGRLGDWENSLRAKSPEHRARAAAILVARCHALGLPSEEAVRAAAGCTASYEFDTPLALSSFCPDGESGTVHGAPNLRLPTPPQVRHIDLDDELSDHIEPTPHPAEGFPGRWGTPAAPPDGKYAGGTLRGIRVLGAYLGDDEWRKTELVARVERALKPLEGILKLRDTKEIHTAQQGHFAAKGSTHASPTSPCSQRASQPAPRGRAISASKRGRVHRR</sequence>
<dbReference type="HOGENOM" id="CLU_753224_0_0_1"/>
<feature type="region of interest" description="Disordered" evidence="1">
    <location>
        <begin position="326"/>
        <end position="368"/>
    </location>
</feature>
<keyword evidence="3" id="KW-1185">Reference proteome</keyword>
<dbReference type="Proteomes" id="UP000013827">
    <property type="component" value="Unassembled WGS sequence"/>
</dbReference>
<evidence type="ECO:0000313" key="2">
    <source>
        <dbReference type="EnsemblProtists" id="EOD32725"/>
    </source>
</evidence>
<dbReference type="PaxDb" id="2903-EOD32725"/>
<feature type="compositionally biased region" description="Polar residues" evidence="1">
    <location>
        <begin position="335"/>
        <end position="348"/>
    </location>
</feature>
<dbReference type="AlphaFoldDB" id="A0A0D3KAE0"/>
<dbReference type="KEGG" id="ehx:EMIHUDRAFT_230523"/>
<feature type="compositionally biased region" description="Low complexity" evidence="1">
    <location>
        <begin position="17"/>
        <end position="31"/>
    </location>
</feature>
<evidence type="ECO:0000313" key="3">
    <source>
        <dbReference type="Proteomes" id="UP000013827"/>
    </source>
</evidence>
<dbReference type="GeneID" id="17277998"/>
<reference evidence="2" key="2">
    <citation type="submission" date="2024-10" db="UniProtKB">
        <authorList>
            <consortium name="EnsemblProtists"/>
        </authorList>
    </citation>
    <scope>IDENTIFICATION</scope>
</reference>
<accession>A0A0D3KAE0</accession>
<protein>
    <submittedName>
        <fullName evidence="2">Uncharacterized protein</fullName>
    </submittedName>
</protein>
<dbReference type="EnsemblProtists" id="EOD32725">
    <property type="protein sequence ID" value="EOD32725"/>
    <property type="gene ID" value="EMIHUDRAFT_230523"/>
</dbReference>
<proteinExistence type="predicted"/>
<feature type="region of interest" description="Disordered" evidence="1">
    <location>
        <begin position="252"/>
        <end position="271"/>
    </location>
</feature>